<evidence type="ECO:0000256" key="2">
    <source>
        <dbReference type="SAM" id="MobiDB-lite"/>
    </source>
</evidence>
<name>A0A835XMD4_9CHLO</name>
<dbReference type="CDD" id="cd18186">
    <property type="entry name" value="BTB_POZ_ZBTB_KLHL-like"/>
    <property type="match status" value="1"/>
</dbReference>
<dbReference type="InterPro" id="IPR000210">
    <property type="entry name" value="BTB/POZ_dom"/>
</dbReference>
<proteinExistence type="predicted"/>
<dbReference type="EMBL" id="JAEHOE010000119">
    <property type="protein sequence ID" value="KAG2485977.1"/>
    <property type="molecule type" value="Genomic_DNA"/>
</dbReference>
<dbReference type="Gene3D" id="3.30.710.10">
    <property type="entry name" value="Potassium Channel Kv1.1, Chain A"/>
    <property type="match status" value="1"/>
</dbReference>
<dbReference type="OrthoDB" id="538655at2759"/>
<dbReference type="Pfam" id="PF07707">
    <property type="entry name" value="BACK"/>
    <property type="match status" value="1"/>
</dbReference>
<dbReference type="AlphaFoldDB" id="A0A835XMD4"/>
<dbReference type="Proteomes" id="UP000612055">
    <property type="component" value="Unassembled WGS sequence"/>
</dbReference>
<gene>
    <name evidence="4" type="ORF">HYH03_015300</name>
</gene>
<comment type="caution">
    <text evidence="4">The sequence shown here is derived from an EMBL/GenBank/DDBJ whole genome shotgun (WGS) entry which is preliminary data.</text>
</comment>
<dbReference type="SUPFAM" id="SSF54695">
    <property type="entry name" value="POZ domain"/>
    <property type="match status" value="1"/>
</dbReference>
<evidence type="ECO:0000259" key="3">
    <source>
        <dbReference type="PROSITE" id="PS50097"/>
    </source>
</evidence>
<evidence type="ECO:0000313" key="5">
    <source>
        <dbReference type="Proteomes" id="UP000612055"/>
    </source>
</evidence>
<organism evidence="4 5">
    <name type="scientific">Edaphochlamys debaryana</name>
    <dbReference type="NCBI Taxonomy" id="47281"/>
    <lineage>
        <taxon>Eukaryota</taxon>
        <taxon>Viridiplantae</taxon>
        <taxon>Chlorophyta</taxon>
        <taxon>core chlorophytes</taxon>
        <taxon>Chlorophyceae</taxon>
        <taxon>CS clade</taxon>
        <taxon>Chlamydomonadales</taxon>
        <taxon>Chlamydomonadales incertae sedis</taxon>
        <taxon>Edaphochlamys</taxon>
    </lineage>
</organism>
<comment type="pathway">
    <text evidence="1">Protein modification; protein ubiquitination.</text>
</comment>
<feature type="region of interest" description="Disordered" evidence="2">
    <location>
        <begin position="479"/>
        <end position="506"/>
    </location>
</feature>
<accession>A0A835XMD4</accession>
<feature type="compositionally biased region" description="Acidic residues" evidence="2">
    <location>
        <begin position="480"/>
        <end position="506"/>
    </location>
</feature>
<reference evidence="4" key="1">
    <citation type="journal article" date="2020" name="bioRxiv">
        <title>Comparative genomics of Chlamydomonas.</title>
        <authorList>
            <person name="Craig R.J."/>
            <person name="Hasan A.R."/>
            <person name="Ness R.W."/>
            <person name="Keightley P.D."/>
        </authorList>
    </citation>
    <scope>NUCLEOTIDE SEQUENCE</scope>
    <source>
        <strain evidence="4">CCAP 11/70</strain>
    </source>
</reference>
<evidence type="ECO:0000256" key="1">
    <source>
        <dbReference type="ARBA" id="ARBA00004906"/>
    </source>
</evidence>
<feature type="domain" description="BTB" evidence="3">
    <location>
        <begin position="1"/>
        <end position="67"/>
    </location>
</feature>
<evidence type="ECO:0000313" key="4">
    <source>
        <dbReference type="EMBL" id="KAG2485977.1"/>
    </source>
</evidence>
<sequence>MGEPMPAHTWVLQPGSSFFKSQLERWTAEQPPGSKPVLRVPLGSSEDVPHARTAIRYIYTGELGTSSAADIQGARRLACYLGVEGAAEACSMALVDLARPDGQHPLDGIADLFTCRHLLPASDEDPRAASLLDDLRSACQLQLMAYKGAGTEFSAPCGAKVPLGGLLAWAFPDAPSVLSNRGSKGRVLFLSASSLEALLSSDAFATDNEASVLLLLAEWLNANRVATALSADVCPRLCRFIRLCQLSSVYLHGLLHLLPWFPLTAPELPLLRQAATLPEGAARDHLLAYVADGGFDWPPAWTSGAARPHARADAGEPYIWSIAQEDLSKSLAANEIASIQSTLTDSCSALVANGFEVWPMLQLHRDHDAAGVYLELCIPAALRAQNVPPLLGVSSPGACRLMVLKWTEGGDGPDAEPAYCHECDGPDDVLGIGRAWGRADALPLPEPVLPEDGTAPDPLARWKPYLHAGRLRGILTWLGPEEEEPEEEEEEAAAEEGQEEAVEATA</sequence>
<protein>
    <recommendedName>
        <fullName evidence="3">BTB domain-containing protein</fullName>
    </recommendedName>
</protein>
<dbReference type="PROSITE" id="PS50097">
    <property type="entry name" value="BTB"/>
    <property type="match status" value="1"/>
</dbReference>
<dbReference type="InterPro" id="IPR011705">
    <property type="entry name" value="BACK"/>
</dbReference>
<dbReference type="InterPro" id="IPR011333">
    <property type="entry name" value="SKP1/BTB/POZ_sf"/>
</dbReference>
<keyword evidence="5" id="KW-1185">Reference proteome</keyword>